<feature type="region of interest" description="Disordered" evidence="1">
    <location>
        <begin position="1"/>
        <end position="22"/>
    </location>
</feature>
<sequence>MGTAETIPAASASTAPKPAPSTPRDLVAVMLRAAEKLQGQPDLKSARALLERGGEQLVQLLDPERRPDWAWFEILFEEDACRLPEALLRAGRILHREDFIACGVETLDWMMRGRVLVKCVDTMADACEAAFAGTGDLKWLMISRTAILARRAHPRQS</sequence>
<reference evidence="2 3" key="1">
    <citation type="submission" date="2019-12" db="EMBL/GenBank/DDBJ databases">
        <authorList>
            <person name="Huq M.A."/>
        </authorList>
    </citation>
    <scope>NUCLEOTIDE SEQUENCE [LARGE SCALE GENOMIC DNA]</scope>
    <source>
        <strain evidence="2 3">MAH-20</strain>
    </source>
</reference>
<protein>
    <submittedName>
        <fullName evidence="2">Uncharacterized protein</fullName>
    </submittedName>
</protein>
<dbReference type="EMBL" id="WQMS01000004">
    <property type="protein sequence ID" value="MVO76988.1"/>
    <property type="molecule type" value="Genomic_DNA"/>
</dbReference>
<evidence type="ECO:0000313" key="3">
    <source>
        <dbReference type="Proteomes" id="UP000441389"/>
    </source>
</evidence>
<evidence type="ECO:0000313" key="2">
    <source>
        <dbReference type="EMBL" id="MVO76988.1"/>
    </source>
</evidence>
<feature type="compositionally biased region" description="Low complexity" evidence="1">
    <location>
        <begin position="1"/>
        <end position="16"/>
    </location>
</feature>
<gene>
    <name evidence="2" type="ORF">GON01_03420</name>
</gene>
<comment type="caution">
    <text evidence="2">The sequence shown here is derived from an EMBL/GenBank/DDBJ whole genome shotgun (WGS) entry which is preliminary data.</text>
</comment>
<dbReference type="Proteomes" id="UP000441389">
    <property type="component" value="Unassembled WGS sequence"/>
</dbReference>
<name>A0A6I4IYJ6_9SPHN</name>
<keyword evidence="3" id="KW-1185">Reference proteome</keyword>
<accession>A0A6I4IYJ6</accession>
<organism evidence="2 3">
    <name type="scientific">Sphingomonas horti</name>
    <dbReference type="NCBI Taxonomy" id="2682842"/>
    <lineage>
        <taxon>Bacteria</taxon>
        <taxon>Pseudomonadati</taxon>
        <taxon>Pseudomonadota</taxon>
        <taxon>Alphaproteobacteria</taxon>
        <taxon>Sphingomonadales</taxon>
        <taxon>Sphingomonadaceae</taxon>
        <taxon>Sphingomonas</taxon>
    </lineage>
</organism>
<dbReference type="AlphaFoldDB" id="A0A6I4IYJ6"/>
<proteinExistence type="predicted"/>
<evidence type="ECO:0000256" key="1">
    <source>
        <dbReference type="SAM" id="MobiDB-lite"/>
    </source>
</evidence>